<proteinExistence type="predicted"/>
<evidence type="ECO:0000259" key="5">
    <source>
        <dbReference type="PROSITE" id="PS50109"/>
    </source>
</evidence>
<dbReference type="Pfam" id="PF02518">
    <property type="entry name" value="HATPase_c"/>
    <property type="match status" value="1"/>
</dbReference>
<dbReference type="InterPro" id="IPR004358">
    <property type="entry name" value="Sig_transdc_His_kin-like_C"/>
</dbReference>
<dbReference type="PRINTS" id="PR00344">
    <property type="entry name" value="BCTRLSENSOR"/>
</dbReference>
<accession>A0AAW9ILS4</accession>
<dbReference type="GO" id="GO:0000160">
    <property type="term" value="P:phosphorelay signal transduction system"/>
    <property type="evidence" value="ECO:0007669"/>
    <property type="project" value="UniProtKB-KW"/>
</dbReference>
<dbReference type="Gene3D" id="3.30.565.10">
    <property type="entry name" value="Histidine kinase-like ATPase, C-terminal domain"/>
    <property type="match status" value="1"/>
</dbReference>
<dbReference type="RefSeq" id="WP_322382384.1">
    <property type="nucleotide sequence ID" value="NZ_WNVM01000535.1"/>
</dbReference>
<keyword evidence="3 6" id="KW-0808">Transferase</keyword>
<feature type="domain" description="Histidine kinase" evidence="5">
    <location>
        <begin position="1"/>
        <end position="42"/>
    </location>
</feature>
<dbReference type="SUPFAM" id="SSF55874">
    <property type="entry name" value="ATPase domain of HSP90 chaperone/DNA topoisomerase II/histidine kinase"/>
    <property type="match status" value="1"/>
</dbReference>
<evidence type="ECO:0000256" key="4">
    <source>
        <dbReference type="ARBA" id="ARBA00023012"/>
    </source>
</evidence>
<organism evidence="6 7">
    <name type="scientific">Clostridium perfringens</name>
    <dbReference type="NCBI Taxonomy" id="1502"/>
    <lineage>
        <taxon>Bacteria</taxon>
        <taxon>Bacillati</taxon>
        <taxon>Bacillota</taxon>
        <taxon>Clostridia</taxon>
        <taxon>Eubacteriales</taxon>
        <taxon>Clostridiaceae</taxon>
        <taxon>Clostridium</taxon>
    </lineage>
</organism>
<keyword evidence="3 6" id="KW-0418">Kinase</keyword>
<dbReference type="Proteomes" id="UP001292368">
    <property type="component" value="Unassembled WGS sequence"/>
</dbReference>
<name>A0AAW9ILS4_CLOPF</name>
<gene>
    <name evidence="6" type="ORF">GNF77_17085</name>
</gene>
<dbReference type="InterPro" id="IPR036890">
    <property type="entry name" value="HATPase_C_sf"/>
</dbReference>
<evidence type="ECO:0000256" key="1">
    <source>
        <dbReference type="ARBA" id="ARBA00000085"/>
    </source>
</evidence>
<reference evidence="6" key="1">
    <citation type="submission" date="2019-11" db="EMBL/GenBank/DDBJ databases">
        <title>Characterization of Clostridium perfringens isolates from swine manure treated agricultural soils.</title>
        <authorList>
            <person name="Wushke S.T."/>
        </authorList>
    </citation>
    <scope>NUCLEOTIDE SEQUENCE</scope>
    <source>
        <strain evidence="6">V2</strain>
    </source>
</reference>
<dbReference type="EC" id="2.7.13.3" evidence="2"/>
<evidence type="ECO:0000313" key="6">
    <source>
        <dbReference type="EMBL" id="MDZ5010579.1"/>
    </source>
</evidence>
<protein>
    <recommendedName>
        <fullName evidence="2">histidine kinase</fullName>
        <ecNumber evidence="2">2.7.13.3</ecNumber>
    </recommendedName>
</protein>
<evidence type="ECO:0000256" key="2">
    <source>
        <dbReference type="ARBA" id="ARBA00012438"/>
    </source>
</evidence>
<feature type="non-terminal residue" evidence="6">
    <location>
        <position position="1"/>
    </location>
</feature>
<comment type="caution">
    <text evidence="6">The sequence shown here is derived from an EMBL/GenBank/DDBJ whole genome shotgun (WGS) entry which is preliminary data.</text>
</comment>
<dbReference type="EMBL" id="WNVM01000535">
    <property type="protein sequence ID" value="MDZ5010579.1"/>
    <property type="molecule type" value="Genomic_DNA"/>
</dbReference>
<comment type="catalytic activity">
    <reaction evidence="1">
        <text>ATP + protein L-histidine = ADP + protein N-phospho-L-histidine.</text>
        <dbReference type="EC" id="2.7.13.3"/>
    </reaction>
</comment>
<dbReference type="AlphaFoldDB" id="A0AAW9ILS4"/>
<keyword evidence="4" id="KW-0902">Two-component regulatory system</keyword>
<sequence length="42" mass="4353">SQSSGAGLGLAIAREIVERHQGSLEAESQDGLTVFIITLPNS</sequence>
<dbReference type="InterPro" id="IPR005467">
    <property type="entry name" value="His_kinase_dom"/>
</dbReference>
<evidence type="ECO:0000256" key="3">
    <source>
        <dbReference type="ARBA" id="ARBA00022777"/>
    </source>
</evidence>
<dbReference type="PROSITE" id="PS50109">
    <property type="entry name" value="HIS_KIN"/>
    <property type="match status" value="1"/>
</dbReference>
<dbReference type="GO" id="GO:0004673">
    <property type="term" value="F:protein histidine kinase activity"/>
    <property type="evidence" value="ECO:0007669"/>
    <property type="project" value="UniProtKB-EC"/>
</dbReference>
<evidence type="ECO:0000313" key="7">
    <source>
        <dbReference type="Proteomes" id="UP001292368"/>
    </source>
</evidence>
<dbReference type="InterPro" id="IPR003594">
    <property type="entry name" value="HATPase_dom"/>
</dbReference>